<keyword evidence="2" id="KW-1003">Cell membrane</keyword>
<keyword evidence="4 7" id="KW-1133">Transmembrane helix</keyword>
<keyword evidence="10" id="KW-1185">Reference proteome</keyword>
<protein>
    <submittedName>
        <fullName evidence="9">Putative ABC transport system permease protein</fullName>
    </submittedName>
</protein>
<feature type="transmembrane region" description="Helical" evidence="7">
    <location>
        <begin position="834"/>
        <end position="855"/>
    </location>
</feature>
<evidence type="ECO:0000256" key="3">
    <source>
        <dbReference type="ARBA" id="ARBA00022692"/>
    </source>
</evidence>
<feature type="transmembrane region" description="Helical" evidence="7">
    <location>
        <begin position="730"/>
        <end position="760"/>
    </location>
</feature>
<organism evidence="9 10">
    <name type="scientific">Amycolatopsis saalfeldensis</name>
    <dbReference type="NCBI Taxonomy" id="394193"/>
    <lineage>
        <taxon>Bacteria</taxon>
        <taxon>Bacillati</taxon>
        <taxon>Actinomycetota</taxon>
        <taxon>Actinomycetes</taxon>
        <taxon>Pseudonocardiales</taxon>
        <taxon>Pseudonocardiaceae</taxon>
        <taxon>Amycolatopsis</taxon>
    </lineage>
</organism>
<feature type="transmembrane region" description="Helical" evidence="7">
    <location>
        <begin position="516"/>
        <end position="539"/>
    </location>
</feature>
<feature type="transmembrane region" description="Helical" evidence="7">
    <location>
        <begin position="471"/>
        <end position="495"/>
    </location>
</feature>
<name>A0A1H8PTZ4_9PSEU</name>
<evidence type="ECO:0000256" key="6">
    <source>
        <dbReference type="ARBA" id="ARBA00038076"/>
    </source>
</evidence>
<dbReference type="PANTHER" id="PTHR30572:SF4">
    <property type="entry name" value="ABC TRANSPORTER PERMEASE YTRF"/>
    <property type="match status" value="1"/>
</dbReference>
<dbReference type="InterPro" id="IPR003838">
    <property type="entry name" value="ABC3_permease_C"/>
</dbReference>
<comment type="similarity">
    <text evidence="6">Belongs to the ABC-4 integral membrane protein family.</text>
</comment>
<evidence type="ECO:0000259" key="8">
    <source>
        <dbReference type="Pfam" id="PF02687"/>
    </source>
</evidence>
<feature type="transmembrane region" description="Helical" evidence="7">
    <location>
        <begin position="433"/>
        <end position="451"/>
    </location>
</feature>
<dbReference type="STRING" id="394193.SAMN04489732_10173"/>
<dbReference type="PANTHER" id="PTHR30572">
    <property type="entry name" value="MEMBRANE COMPONENT OF TRANSPORTER-RELATED"/>
    <property type="match status" value="1"/>
</dbReference>
<gene>
    <name evidence="9" type="ORF">SAMN04489732_10173</name>
</gene>
<dbReference type="Proteomes" id="UP000198582">
    <property type="component" value="Unassembled WGS sequence"/>
</dbReference>
<dbReference type="InterPro" id="IPR050250">
    <property type="entry name" value="Macrolide_Exporter_MacB"/>
</dbReference>
<reference evidence="9 10" key="1">
    <citation type="submission" date="2016-10" db="EMBL/GenBank/DDBJ databases">
        <authorList>
            <person name="de Groot N.N."/>
        </authorList>
    </citation>
    <scope>NUCLEOTIDE SEQUENCE [LARGE SCALE GENOMIC DNA]</scope>
    <source>
        <strain evidence="9 10">DSM 44993</strain>
    </source>
</reference>
<feature type="transmembrane region" description="Helical" evidence="7">
    <location>
        <begin position="388"/>
        <end position="412"/>
    </location>
</feature>
<accession>A0A1H8PTZ4</accession>
<sequence>MIWRQPTVVLAVLAAAVLVALPAASISLFLSSAGTATLQKQADAACEWAVGAQWRGQLPVVPRNPQVPEKVGKPLLDARLTAVRQAEVGIPDLSPPVSTLISGANVTAATGTPVHPEQRLMNLVARDGFADHVQVLSGGTGPGIWLPDQFANLQQLKVGDRVSLTRGSTTGLGAAGGDTPLVTLRVAAVYRDLRSLPDEQYWCSLKNLYRGSPLSNAGVYPMALLSSDDLFKATDPDSGAGSLVESSVGTTGLTTASAAPVIDGLERLRARTADPQDPLGLAFSHAQYTTSLRGMSERADEVTSALVTTVVPMGAVGALAGLVIAAAAGSFWVDRRRAELAVLSARGVGPWALVGKAVLETGAVVALGSVAGWFAARYLVAAVGPSPLVTPGAVTGSVLAGAGALLVTLGAIAVASGRRITAHFDTRATRARLWPWELIPLVAAVVCYFVLGDGTVSGLGTAGSVAGIPPRLVVVPLLLVIGLALFAARIVRWSVVRANPVKVTRPVSFLSWQRIASGPAAAAVLIAATAIPVALSVYATTVTGSVDRTLHAESQLIVGSDVVLGLTGPAHVPPDLAGRTSLVDRYDSGHVGSTTVNVLGVDPETFATTAFWDDALPGPTLAELMGKLAAPGAPAGILAGLPATPASADVRINGQTTRLSITTVAQLPGKNSGFPQLLVRKDLLDRLAGENAHSQLWMRGDPARNLAALSGTGTQIGTISQAQEVTANGVYAAITYTFVFLTAVSVLAGAIVLVGLLLYLNARARARRSAYVLLRRMGIGPPAHWRALLYEVGGLLIAGFAFGLVFAAVAVAVTSPGYDLDPGIAPGTLISAPWSLALRLAAATLLAAVLATLAAQRAVSRARPAEVLRDTE</sequence>
<dbReference type="GO" id="GO:0005886">
    <property type="term" value="C:plasma membrane"/>
    <property type="evidence" value="ECO:0007669"/>
    <property type="project" value="UniProtKB-SubCell"/>
</dbReference>
<feature type="transmembrane region" description="Helical" evidence="7">
    <location>
        <begin position="787"/>
        <end position="814"/>
    </location>
</feature>
<feature type="transmembrane region" description="Helical" evidence="7">
    <location>
        <begin position="310"/>
        <end position="333"/>
    </location>
</feature>
<dbReference type="GO" id="GO:0022857">
    <property type="term" value="F:transmembrane transporter activity"/>
    <property type="evidence" value="ECO:0007669"/>
    <property type="project" value="TreeGrafter"/>
</dbReference>
<dbReference type="EMBL" id="FOEF01000001">
    <property type="protein sequence ID" value="SEO45395.1"/>
    <property type="molecule type" value="Genomic_DNA"/>
</dbReference>
<evidence type="ECO:0000313" key="10">
    <source>
        <dbReference type="Proteomes" id="UP000198582"/>
    </source>
</evidence>
<dbReference type="AlphaFoldDB" id="A0A1H8PTZ4"/>
<feature type="domain" description="ABC3 transporter permease C-terminal" evidence="8">
    <location>
        <begin position="315"/>
        <end position="420"/>
    </location>
</feature>
<evidence type="ECO:0000313" key="9">
    <source>
        <dbReference type="EMBL" id="SEO45395.1"/>
    </source>
</evidence>
<feature type="transmembrane region" description="Helical" evidence="7">
    <location>
        <begin position="353"/>
        <end position="376"/>
    </location>
</feature>
<evidence type="ECO:0000256" key="4">
    <source>
        <dbReference type="ARBA" id="ARBA00022989"/>
    </source>
</evidence>
<keyword evidence="3 7" id="KW-0812">Transmembrane</keyword>
<dbReference type="Pfam" id="PF02687">
    <property type="entry name" value="FtsX"/>
    <property type="match status" value="1"/>
</dbReference>
<evidence type="ECO:0000256" key="5">
    <source>
        <dbReference type="ARBA" id="ARBA00023136"/>
    </source>
</evidence>
<evidence type="ECO:0000256" key="7">
    <source>
        <dbReference type="SAM" id="Phobius"/>
    </source>
</evidence>
<evidence type="ECO:0000256" key="2">
    <source>
        <dbReference type="ARBA" id="ARBA00022475"/>
    </source>
</evidence>
<evidence type="ECO:0000256" key="1">
    <source>
        <dbReference type="ARBA" id="ARBA00004651"/>
    </source>
</evidence>
<comment type="subcellular location">
    <subcellularLocation>
        <location evidence="1">Cell membrane</location>
        <topology evidence="1">Multi-pass membrane protein</topology>
    </subcellularLocation>
</comment>
<keyword evidence="5 7" id="KW-0472">Membrane</keyword>
<proteinExistence type="inferred from homology"/>